<organism evidence="2 3">
    <name type="scientific">Polarella glacialis</name>
    <name type="common">Dinoflagellate</name>
    <dbReference type="NCBI Taxonomy" id="89957"/>
    <lineage>
        <taxon>Eukaryota</taxon>
        <taxon>Sar</taxon>
        <taxon>Alveolata</taxon>
        <taxon>Dinophyceae</taxon>
        <taxon>Suessiales</taxon>
        <taxon>Suessiaceae</taxon>
        <taxon>Polarella</taxon>
    </lineage>
</organism>
<dbReference type="AlphaFoldDB" id="A0A813EDJ8"/>
<dbReference type="Proteomes" id="UP000654075">
    <property type="component" value="Unassembled WGS sequence"/>
</dbReference>
<feature type="transmembrane region" description="Helical" evidence="1">
    <location>
        <begin position="6"/>
        <end position="25"/>
    </location>
</feature>
<feature type="non-terminal residue" evidence="2">
    <location>
        <position position="130"/>
    </location>
</feature>
<feature type="transmembrane region" description="Helical" evidence="1">
    <location>
        <begin position="58"/>
        <end position="83"/>
    </location>
</feature>
<dbReference type="Pfam" id="PF03134">
    <property type="entry name" value="TB2_DP1_HVA22"/>
    <property type="match status" value="1"/>
</dbReference>
<name>A0A813EDJ8_POLGL</name>
<dbReference type="EMBL" id="CAJNNV010008801">
    <property type="protein sequence ID" value="CAE8596665.1"/>
    <property type="molecule type" value="Genomic_DNA"/>
</dbReference>
<evidence type="ECO:0008006" key="4">
    <source>
        <dbReference type="Google" id="ProtNLM"/>
    </source>
</evidence>
<comment type="caution">
    <text evidence="2">The sequence shown here is derived from an EMBL/GenBank/DDBJ whole genome shotgun (WGS) entry which is preliminary data.</text>
</comment>
<accession>A0A813EDJ8</accession>
<evidence type="ECO:0000313" key="2">
    <source>
        <dbReference type="EMBL" id="CAE8596665.1"/>
    </source>
</evidence>
<keyword evidence="1" id="KW-0472">Membrane</keyword>
<keyword evidence="1" id="KW-1133">Transmembrane helix</keyword>
<gene>
    <name evidence="2" type="ORF">PGLA1383_LOCUS15126</name>
</gene>
<evidence type="ECO:0000313" key="3">
    <source>
        <dbReference type="Proteomes" id="UP000654075"/>
    </source>
</evidence>
<reference evidence="2" key="1">
    <citation type="submission" date="2021-02" db="EMBL/GenBank/DDBJ databases">
        <authorList>
            <person name="Dougan E. K."/>
            <person name="Rhodes N."/>
            <person name="Thang M."/>
            <person name="Chan C."/>
        </authorList>
    </citation>
    <scope>NUCLEOTIDE SEQUENCE</scope>
</reference>
<dbReference type="InterPro" id="IPR004345">
    <property type="entry name" value="TB2_DP1_HVA22"/>
</dbReference>
<feature type="transmembrane region" description="Helical" evidence="1">
    <location>
        <begin position="34"/>
        <end position="52"/>
    </location>
</feature>
<protein>
    <recommendedName>
        <fullName evidence="4">Receptor expression-enhancing protein</fullName>
    </recommendedName>
</protein>
<keyword evidence="3" id="KW-1185">Reference proteome</keyword>
<sequence>PYILIVPIWLAVAIVLPLVQTLHALQAKSEDRKIWLFYWCLYCAASWAVYYFEWLISIPFYVLSFYVDIYYEAQVLLVLYLVFPKLLGIRGLLEFLSSRGHMVENLGKEHVKDVAKVVYDKFLDFNKKKH</sequence>
<dbReference type="OrthoDB" id="441911at2759"/>
<keyword evidence="1" id="KW-0812">Transmembrane</keyword>
<proteinExistence type="predicted"/>
<evidence type="ECO:0000256" key="1">
    <source>
        <dbReference type="SAM" id="Phobius"/>
    </source>
</evidence>